<dbReference type="Proteomes" id="UP001174677">
    <property type="component" value="Chromosome 13"/>
</dbReference>
<dbReference type="SMART" id="SM00451">
    <property type="entry name" value="ZnF_U1"/>
    <property type="match status" value="2"/>
</dbReference>
<evidence type="ECO:0000313" key="4">
    <source>
        <dbReference type="EMBL" id="KAJ9163569.1"/>
    </source>
</evidence>
<evidence type="ECO:0000256" key="1">
    <source>
        <dbReference type="SAM" id="MobiDB-lite"/>
    </source>
</evidence>
<reference evidence="4" key="1">
    <citation type="journal article" date="2023" name="Plant Biotechnol. J.">
        <title>Chromosome-level wild Hevea brasiliensis genome provides new tools for genomic-assisted breeding and valuable loci to elevate rubber yield.</title>
        <authorList>
            <person name="Cheng H."/>
            <person name="Song X."/>
            <person name="Hu Y."/>
            <person name="Wu T."/>
            <person name="Yang Q."/>
            <person name="An Z."/>
            <person name="Feng S."/>
            <person name="Deng Z."/>
            <person name="Wu W."/>
            <person name="Zeng X."/>
            <person name="Tu M."/>
            <person name="Wang X."/>
            <person name="Huang H."/>
        </authorList>
    </citation>
    <scope>NUCLEOTIDE SEQUENCE</scope>
    <source>
        <strain evidence="4">MT/VB/25A 57/8</strain>
    </source>
</reference>
<name>A0ABQ9LC41_HEVBR</name>
<dbReference type="Pfam" id="PF12874">
    <property type="entry name" value="zf-met"/>
    <property type="match status" value="2"/>
</dbReference>
<dbReference type="InterPro" id="IPR003604">
    <property type="entry name" value="Matrin/U1-like-C_Znf_C2H2"/>
</dbReference>
<protein>
    <recommendedName>
        <fullName evidence="6">C2H2-type domain-containing protein</fullName>
    </recommendedName>
</protein>
<evidence type="ECO:0000313" key="5">
    <source>
        <dbReference type="Proteomes" id="UP001174677"/>
    </source>
</evidence>
<proteinExistence type="predicted"/>
<dbReference type="PANTHER" id="PTHR47487">
    <property type="entry name" value="OS06G0651300 PROTEIN-RELATED"/>
    <property type="match status" value="1"/>
</dbReference>
<dbReference type="PANTHER" id="PTHR47487:SF8">
    <property type="entry name" value="OS08G0270900 PROTEIN"/>
    <property type="match status" value="1"/>
</dbReference>
<gene>
    <name evidence="4" type="ORF">P3X46_023220</name>
</gene>
<feature type="domain" description="C2H2-type" evidence="2">
    <location>
        <begin position="146"/>
        <end position="170"/>
    </location>
</feature>
<dbReference type="Gene3D" id="3.30.160.60">
    <property type="entry name" value="Classic Zinc Finger"/>
    <property type="match status" value="2"/>
</dbReference>
<organism evidence="4 5">
    <name type="scientific">Hevea brasiliensis</name>
    <name type="common">Para rubber tree</name>
    <name type="synonym">Siphonia brasiliensis</name>
    <dbReference type="NCBI Taxonomy" id="3981"/>
    <lineage>
        <taxon>Eukaryota</taxon>
        <taxon>Viridiplantae</taxon>
        <taxon>Streptophyta</taxon>
        <taxon>Embryophyta</taxon>
        <taxon>Tracheophyta</taxon>
        <taxon>Spermatophyta</taxon>
        <taxon>Magnoliopsida</taxon>
        <taxon>eudicotyledons</taxon>
        <taxon>Gunneridae</taxon>
        <taxon>Pentapetalae</taxon>
        <taxon>rosids</taxon>
        <taxon>fabids</taxon>
        <taxon>Malpighiales</taxon>
        <taxon>Euphorbiaceae</taxon>
        <taxon>Crotonoideae</taxon>
        <taxon>Micrandreae</taxon>
        <taxon>Hevea</taxon>
    </lineage>
</organism>
<dbReference type="InterPro" id="IPR013087">
    <property type="entry name" value="Znf_C2H2_type"/>
</dbReference>
<feature type="domain" description="U1-type" evidence="3">
    <location>
        <begin position="96"/>
        <end position="130"/>
    </location>
</feature>
<dbReference type="SMART" id="SM00355">
    <property type="entry name" value="ZnF_C2H2"/>
    <property type="match status" value="2"/>
</dbReference>
<evidence type="ECO:0008006" key="6">
    <source>
        <dbReference type="Google" id="ProtNLM"/>
    </source>
</evidence>
<feature type="region of interest" description="Disordered" evidence="1">
    <location>
        <begin position="46"/>
        <end position="66"/>
    </location>
</feature>
<evidence type="ECO:0000259" key="2">
    <source>
        <dbReference type="SMART" id="SM00355"/>
    </source>
</evidence>
<feature type="domain" description="C2H2-type" evidence="2">
    <location>
        <begin position="99"/>
        <end position="123"/>
    </location>
</feature>
<dbReference type="EMBL" id="JARPOI010000013">
    <property type="protein sequence ID" value="KAJ9163569.1"/>
    <property type="molecule type" value="Genomic_DNA"/>
</dbReference>
<feature type="domain" description="U1-type" evidence="3">
    <location>
        <begin position="143"/>
        <end position="177"/>
    </location>
</feature>
<accession>A0ABQ9LC41</accession>
<dbReference type="SUPFAM" id="SSF57667">
    <property type="entry name" value="beta-beta-alpha zinc fingers"/>
    <property type="match status" value="2"/>
</dbReference>
<comment type="caution">
    <text evidence="4">The sequence shown here is derived from an EMBL/GenBank/DDBJ whole genome shotgun (WGS) entry which is preliminary data.</text>
</comment>
<evidence type="ECO:0000259" key="3">
    <source>
        <dbReference type="SMART" id="SM00451"/>
    </source>
</evidence>
<keyword evidence="5" id="KW-1185">Reference proteome</keyword>
<dbReference type="InterPro" id="IPR036236">
    <property type="entry name" value="Znf_C2H2_sf"/>
</dbReference>
<sequence length="201" mass="22819">MADVRGVNNMSVEVAVQRELAYRRKVAMLQSPSNSNFYRDIIPMEVKSSSSGPSPSPNPMPNSASTARLSGIKRKALTNSLELLTAPQPQELENRMDRFFCKVCQVPCSGYISFQQHIEGKKHKLKMRELKFCKKEKPYEVGNQRLWCGFCKIWCTNEYELKAHLEGQKHKNVLSKVESGWKNGGEITIAPNRCKLCNIVP</sequence>